<evidence type="ECO:0000313" key="3">
    <source>
        <dbReference type="Proteomes" id="UP000719412"/>
    </source>
</evidence>
<feature type="region of interest" description="Disordered" evidence="1">
    <location>
        <begin position="1"/>
        <end position="45"/>
    </location>
</feature>
<dbReference type="EMBL" id="JABDTM020025993">
    <property type="protein sequence ID" value="KAH0812501.1"/>
    <property type="molecule type" value="Genomic_DNA"/>
</dbReference>
<reference evidence="2" key="1">
    <citation type="journal article" date="2020" name="J Insects Food Feed">
        <title>The yellow mealworm (Tenebrio molitor) genome: a resource for the emerging insects as food and feed industry.</title>
        <authorList>
            <person name="Eriksson T."/>
            <person name="Andere A."/>
            <person name="Kelstrup H."/>
            <person name="Emery V."/>
            <person name="Picard C."/>
        </authorList>
    </citation>
    <scope>NUCLEOTIDE SEQUENCE</scope>
    <source>
        <strain evidence="2">Stoneville</strain>
        <tissue evidence="2">Whole head</tissue>
    </source>
</reference>
<protein>
    <submittedName>
        <fullName evidence="2">Uncharacterized protein</fullName>
    </submittedName>
</protein>
<accession>A0A8J6HE35</accession>
<evidence type="ECO:0000256" key="1">
    <source>
        <dbReference type="SAM" id="MobiDB-lite"/>
    </source>
</evidence>
<proteinExistence type="predicted"/>
<sequence>MAFGNPPSLIADPERHARDSQLATCGTAARSSVADRDSNTKDPDLIPLCDKASRWSITAPMVPMRLGPAEILLRLRHQARHHSVILTCPQKTDHKRTTVLNWKNDDTAGTKTLQ</sequence>
<dbReference type="AlphaFoldDB" id="A0A8J6HE35"/>
<organism evidence="2 3">
    <name type="scientific">Tenebrio molitor</name>
    <name type="common">Yellow mealworm beetle</name>
    <dbReference type="NCBI Taxonomy" id="7067"/>
    <lineage>
        <taxon>Eukaryota</taxon>
        <taxon>Metazoa</taxon>
        <taxon>Ecdysozoa</taxon>
        <taxon>Arthropoda</taxon>
        <taxon>Hexapoda</taxon>
        <taxon>Insecta</taxon>
        <taxon>Pterygota</taxon>
        <taxon>Neoptera</taxon>
        <taxon>Endopterygota</taxon>
        <taxon>Coleoptera</taxon>
        <taxon>Polyphaga</taxon>
        <taxon>Cucujiformia</taxon>
        <taxon>Tenebrionidae</taxon>
        <taxon>Tenebrio</taxon>
    </lineage>
</organism>
<comment type="caution">
    <text evidence="2">The sequence shown here is derived from an EMBL/GenBank/DDBJ whole genome shotgun (WGS) entry which is preliminary data.</text>
</comment>
<gene>
    <name evidence="2" type="ORF">GEV33_010289</name>
</gene>
<reference evidence="2" key="2">
    <citation type="submission" date="2021-08" db="EMBL/GenBank/DDBJ databases">
        <authorList>
            <person name="Eriksson T."/>
        </authorList>
    </citation>
    <scope>NUCLEOTIDE SEQUENCE</scope>
    <source>
        <strain evidence="2">Stoneville</strain>
        <tissue evidence="2">Whole head</tissue>
    </source>
</reference>
<name>A0A8J6HE35_TENMO</name>
<feature type="compositionally biased region" description="Basic and acidic residues" evidence="1">
    <location>
        <begin position="33"/>
        <end position="44"/>
    </location>
</feature>
<evidence type="ECO:0000313" key="2">
    <source>
        <dbReference type="EMBL" id="KAH0812501.1"/>
    </source>
</evidence>
<dbReference type="Proteomes" id="UP000719412">
    <property type="component" value="Unassembled WGS sequence"/>
</dbReference>
<keyword evidence="3" id="KW-1185">Reference proteome</keyword>